<dbReference type="InterPro" id="IPR006059">
    <property type="entry name" value="SBP"/>
</dbReference>
<dbReference type="SUPFAM" id="SSF53850">
    <property type="entry name" value="Periplasmic binding protein-like II"/>
    <property type="match status" value="1"/>
</dbReference>
<reference evidence="1" key="1">
    <citation type="submission" date="2020-05" db="EMBL/GenBank/DDBJ databases">
        <authorList>
            <person name="Chiriac C."/>
            <person name="Salcher M."/>
            <person name="Ghai R."/>
            <person name="Kavagutti S V."/>
        </authorList>
    </citation>
    <scope>NUCLEOTIDE SEQUENCE</scope>
</reference>
<accession>A0A6J7PVA8</accession>
<protein>
    <submittedName>
        <fullName evidence="1">Unannotated protein</fullName>
    </submittedName>
</protein>
<dbReference type="Gene3D" id="3.40.190.10">
    <property type="entry name" value="Periplasmic binding protein-like II"/>
    <property type="match status" value="2"/>
</dbReference>
<gene>
    <name evidence="1" type="ORF">UFOPK4049_00932</name>
</gene>
<name>A0A6J7PVA8_9ZZZZ</name>
<evidence type="ECO:0000313" key="1">
    <source>
        <dbReference type="EMBL" id="CAB5009158.1"/>
    </source>
</evidence>
<dbReference type="Pfam" id="PF13416">
    <property type="entry name" value="SBP_bac_8"/>
    <property type="match status" value="1"/>
</dbReference>
<dbReference type="EMBL" id="CAFBPB010000125">
    <property type="protein sequence ID" value="CAB5009158.1"/>
    <property type="molecule type" value="Genomic_DNA"/>
</dbReference>
<dbReference type="AlphaFoldDB" id="A0A6J7PVA8"/>
<proteinExistence type="predicted"/>
<sequence>MIQLRGMTWDHPRGLDSVVNSDALLQERCGISVKWDARSLLAFGDQHISEFYEDYDLMIIDHPHVPDAVAADAVVAFEELATPEQMAELARTSVGQSHESYLYRGKHWSLAIDTAAQVSAYRPDKADHSPALWSEVFELARTGKLLWPYKPVDAFSTFATLMAQHGKPLAANGIYIDHSKAEEVLNFMIELATLVPEICATSNPIQTAELLSTTDDYAYGVCMYGYSNYSRDNFRKRLLIYGEVPSFDGKASGSQLGGAGVAVSSASKNKEAAALAAVTISLPEIQATTYGLNAGQPGNVVAWRDPALNAATHNFFANTLTTLERAWVRPRVLGWPDIQFESSQVIYKALVDRKVSSGTIREISDMYEKYVQEQIK</sequence>
<organism evidence="1">
    <name type="scientific">freshwater metagenome</name>
    <dbReference type="NCBI Taxonomy" id="449393"/>
    <lineage>
        <taxon>unclassified sequences</taxon>
        <taxon>metagenomes</taxon>
        <taxon>ecological metagenomes</taxon>
    </lineage>
</organism>